<gene>
    <name evidence="2" type="ORF">QQ008_08120</name>
</gene>
<reference evidence="2" key="1">
    <citation type="submission" date="2023-06" db="EMBL/GenBank/DDBJ databases">
        <title>Genomic of Parafulvivirga corallium.</title>
        <authorList>
            <person name="Wang G."/>
        </authorList>
    </citation>
    <scope>NUCLEOTIDE SEQUENCE</scope>
    <source>
        <strain evidence="2">BMA10</strain>
    </source>
</reference>
<protein>
    <submittedName>
        <fullName evidence="2">Nuclear transport factor 2 family protein</fullName>
    </submittedName>
</protein>
<dbReference type="Pfam" id="PF20409">
    <property type="entry name" value="SnoaL_5"/>
    <property type="match status" value="1"/>
</dbReference>
<evidence type="ECO:0000313" key="2">
    <source>
        <dbReference type="EMBL" id="MDN5201323.1"/>
    </source>
</evidence>
<accession>A0ABT8KM64</accession>
<name>A0ABT8KM64_9BACT</name>
<dbReference type="InterPro" id="IPR046860">
    <property type="entry name" value="SnoaL_5"/>
</dbReference>
<dbReference type="Proteomes" id="UP001172082">
    <property type="component" value="Unassembled WGS sequence"/>
</dbReference>
<dbReference type="RefSeq" id="WP_346751349.1">
    <property type="nucleotide sequence ID" value="NZ_JAUJEA010000002.1"/>
</dbReference>
<dbReference type="InterPro" id="IPR032710">
    <property type="entry name" value="NTF2-like_dom_sf"/>
</dbReference>
<keyword evidence="3" id="KW-1185">Reference proteome</keyword>
<proteinExistence type="predicted"/>
<organism evidence="2 3">
    <name type="scientific">Splendidivirga corallicola</name>
    <dbReference type="NCBI Taxonomy" id="3051826"/>
    <lineage>
        <taxon>Bacteria</taxon>
        <taxon>Pseudomonadati</taxon>
        <taxon>Bacteroidota</taxon>
        <taxon>Cytophagia</taxon>
        <taxon>Cytophagales</taxon>
        <taxon>Splendidivirgaceae</taxon>
        <taxon>Splendidivirga</taxon>
    </lineage>
</organism>
<dbReference type="Gene3D" id="3.10.450.50">
    <property type="match status" value="1"/>
</dbReference>
<evidence type="ECO:0000313" key="3">
    <source>
        <dbReference type="Proteomes" id="UP001172082"/>
    </source>
</evidence>
<comment type="caution">
    <text evidence="2">The sequence shown here is derived from an EMBL/GenBank/DDBJ whole genome shotgun (WGS) entry which is preliminary data.</text>
</comment>
<sequence>MSNLQNLNELNQMILSGQILDAFEKFYDDNVVMQENSQEPRVGKDVNREYEKQFVSNVEEFHSAEVLSTAENGDTTMAEWHMDITFKGGQRQQLNQAAVQTWKDGKIIKERFYHGE</sequence>
<dbReference type="PANTHER" id="PTHR34003">
    <property type="entry name" value="BLL2395 PROTEIN"/>
    <property type="match status" value="1"/>
</dbReference>
<dbReference type="PANTHER" id="PTHR34003:SF2">
    <property type="entry name" value="SNOAL-LIKE DOMAIN-CONTAINING PROTEIN"/>
    <property type="match status" value="1"/>
</dbReference>
<evidence type="ECO:0000259" key="1">
    <source>
        <dbReference type="Pfam" id="PF20409"/>
    </source>
</evidence>
<feature type="domain" description="SnoaL-like" evidence="1">
    <location>
        <begin position="7"/>
        <end position="113"/>
    </location>
</feature>
<dbReference type="SUPFAM" id="SSF54427">
    <property type="entry name" value="NTF2-like"/>
    <property type="match status" value="1"/>
</dbReference>
<dbReference type="EMBL" id="JAUJEA010000002">
    <property type="protein sequence ID" value="MDN5201323.1"/>
    <property type="molecule type" value="Genomic_DNA"/>
</dbReference>